<dbReference type="Gene3D" id="3.60.20.10">
    <property type="entry name" value="Glutamine Phosphoribosylpyrophosphate, subunit 1, domain 1"/>
    <property type="match status" value="1"/>
</dbReference>
<evidence type="ECO:0000259" key="8">
    <source>
        <dbReference type="PROSITE" id="PS51278"/>
    </source>
</evidence>
<dbReference type="GO" id="GO:0004360">
    <property type="term" value="F:glutamine-fructose-6-phosphate transaminase (isomerizing) activity"/>
    <property type="evidence" value="ECO:0007669"/>
    <property type="project" value="UniProtKB-EC"/>
</dbReference>
<protein>
    <recommendedName>
        <fullName evidence="3">glutamine--fructose-6-phosphate transaminase (isomerizing)</fullName>
        <ecNumber evidence="3">2.6.1.16</ecNumber>
    </recommendedName>
</protein>
<evidence type="ECO:0000313" key="11">
    <source>
        <dbReference type="Proteomes" id="UP001141806"/>
    </source>
</evidence>
<keyword evidence="7" id="KW-0315">Glutamine amidotransferase</keyword>
<evidence type="ECO:0000256" key="5">
    <source>
        <dbReference type="ARBA" id="ARBA00022679"/>
    </source>
</evidence>
<evidence type="ECO:0000313" key="10">
    <source>
        <dbReference type="EMBL" id="KAJ4979814.1"/>
    </source>
</evidence>
<dbReference type="FunFam" id="3.60.20.10:FF:000052">
    <property type="entry name" value="Glutamine--fructose-6-phosphate aminotransferase [isomerizing] 2"/>
    <property type="match status" value="1"/>
</dbReference>
<dbReference type="CDD" id="cd00714">
    <property type="entry name" value="GFAT"/>
    <property type="match status" value="1"/>
</dbReference>
<dbReference type="CDD" id="cd05008">
    <property type="entry name" value="SIS_GlmS_GlmD_1"/>
    <property type="match status" value="1"/>
</dbReference>
<dbReference type="PROSITE" id="PS51278">
    <property type="entry name" value="GATASE_TYPE_2"/>
    <property type="match status" value="1"/>
</dbReference>
<dbReference type="NCBIfam" id="TIGR01135">
    <property type="entry name" value="glmS"/>
    <property type="match status" value="1"/>
</dbReference>
<dbReference type="NCBIfam" id="NF001484">
    <property type="entry name" value="PRK00331.1"/>
    <property type="match status" value="1"/>
</dbReference>
<proteinExistence type="predicted"/>
<feature type="domain" description="SIS" evidence="9">
    <location>
        <begin position="382"/>
        <end position="521"/>
    </location>
</feature>
<dbReference type="EC" id="2.6.1.16" evidence="3"/>
<evidence type="ECO:0000259" key="9">
    <source>
        <dbReference type="PROSITE" id="PS51464"/>
    </source>
</evidence>
<dbReference type="PANTHER" id="PTHR10937">
    <property type="entry name" value="GLUCOSAMINE--FRUCTOSE-6-PHOSPHATE AMINOTRANSFERASE, ISOMERIZING"/>
    <property type="match status" value="1"/>
</dbReference>
<dbReference type="InterPro" id="IPR046348">
    <property type="entry name" value="SIS_dom_sf"/>
</dbReference>
<dbReference type="SUPFAM" id="SSF53697">
    <property type="entry name" value="SIS domain"/>
    <property type="match status" value="1"/>
</dbReference>
<feature type="domain" description="SIS" evidence="9">
    <location>
        <begin position="553"/>
        <end position="696"/>
    </location>
</feature>
<dbReference type="InterPro" id="IPR029055">
    <property type="entry name" value="Ntn_hydrolases_N"/>
</dbReference>
<comment type="caution">
    <text evidence="10">The sequence shown here is derived from an EMBL/GenBank/DDBJ whole genome shotgun (WGS) entry which is preliminary data.</text>
</comment>
<evidence type="ECO:0000256" key="4">
    <source>
        <dbReference type="ARBA" id="ARBA00022576"/>
    </source>
</evidence>
<dbReference type="FunFam" id="3.40.50.10490:FF:000001">
    <property type="entry name" value="Glutamine--fructose-6-phosphate aminotransferase [isomerizing]"/>
    <property type="match status" value="1"/>
</dbReference>
<dbReference type="AlphaFoldDB" id="A0A9Q0R1Q3"/>
<dbReference type="Pfam" id="PF01380">
    <property type="entry name" value="SIS"/>
    <property type="match status" value="2"/>
</dbReference>
<dbReference type="EMBL" id="JAMYWD010000002">
    <property type="protein sequence ID" value="KAJ4979814.1"/>
    <property type="molecule type" value="Genomic_DNA"/>
</dbReference>
<gene>
    <name evidence="10" type="ORF">NE237_010594</name>
</gene>
<evidence type="ECO:0000256" key="3">
    <source>
        <dbReference type="ARBA" id="ARBA00012916"/>
    </source>
</evidence>
<comment type="catalytic activity">
    <reaction evidence="1">
        <text>D-fructose 6-phosphate + L-glutamine = D-glucosamine 6-phosphate + L-glutamate</text>
        <dbReference type="Rhea" id="RHEA:13237"/>
        <dbReference type="ChEBI" id="CHEBI:29985"/>
        <dbReference type="ChEBI" id="CHEBI:58359"/>
        <dbReference type="ChEBI" id="CHEBI:58725"/>
        <dbReference type="ChEBI" id="CHEBI:61527"/>
        <dbReference type="EC" id="2.6.1.16"/>
    </reaction>
</comment>
<keyword evidence="11" id="KW-1185">Reference proteome</keyword>
<dbReference type="GO" id="GO:0006487">
    <property type="term" value="P:protein N-linked glycosylation"/>
    <property type="evidence" value="ECO:0007669"/>
    <property type="project" value="TreeGrafter"/>
</dbReference>
<comment type="pathway">
    <text evidence="2">Nucleotide-sugar biosynthesis; UDP-N-acetyl-alpha-D-glucosamine biosynthesis; alpha-D-glucosamine 6-phosphate from D-fructose 6-phosphate: step 1/1.</text>
</comment>
<name>A0A9Q0R1Q3_9MAGN</name>
<dbReference type="InterPro" id="IPR001347">
    <property type="entry name" value="SIS_dom"/>
</dbReference>
<keyword evidence="6" id="KW-0677">Repeat</keyword>
<keyword evidence="5" id="KW-0808">Transferase</keyword>
<dbReference type="CDD" id="cd05009">
    <property type="entry name" value="SIS_GlmS_GlmD_2"/>
    <property type="match status" value="1"/>
</dbReference>
<evidence type="ECO:0000256" key="7">
    <source>
        <dbReference type="ARBA" id="ARBA00022962"/>
    </source>
</evidence>
<evidence type="ECO:0000256" key="2">
    <source>
        <dbReference type="ARBA" id="ARBA00004775"/>
    </source>
</evidence>
<dbReference type="InterPro" id="IPR035490">
    <property type="entry name" value="GlmS/FrlB_SIS"/>
</dbReference>
<reference evidence="10" key="1">
    <citation type="journal article" date="2023" name="Plant J.">
        <title>The genome of the king protea, Protea cynaroides.</title>
        <authorList>
            <person name="Chang J."/>
            <person name="Duong T.A."/>
            <person name="Schoeman C."/>
            <person name="Ma X."/>
            <person name="Roodt D."/>
            <person name="Barker N."/>
            <person name="Li Z."/>
            <person name="Van de Peer Y."/>
            <person name="Mizrachi E."/>
        </authorList>
    </citation>
    <scope>NUCLEOTIDE SEQUENCE</scope>
    <source>
        <tissue evidence="10">Young leaves</tissue>
    </source>
</reference>
<organism evidence="10 11">
    <name type="scientific">Protea cynaroides</name>
    <dbReference type="NCBI Taxonomy" id="273540"/>
    <lineage>
        <taxon>Eukaryota</taxon>
        <taxon>Viridiplantae</taxon>
        <taxon>Streptophyta</taxon>
        <taxon>Embryophyta</taxon>
        <taxon>Tracheophyta</taxon>
        <taxon>Spermatophyta</taxon>
        <taxon>Magnoliopsida</taxon>
        <taxon>Proteales</taxon>
        <taxon>Proteaceae</taxon>
        <taxon>Protea</taxon>
    </lineage>
</organism>
<evidence type="ECO:0000256" key="1">
    <source>
        <dbReference type="ARBA" id="ARBA00001031"/>
    </source>
</evidence>
<dbReference type="Gene3D" id="3.40.50.10490">
    <property type="entry name" value="Glucose-6-phosphate isomerase like protein, domain 1"/>
    <property type="match status" value="2"/>
</dbReference>
<keyword evidence="4" id="KW-0032">Aminotransferase</keyword>
<accession>A0A9Q0R1Q3</accession>
<dbReference type="GO" id="GO:0097367">
    <property type="term" value="F:carbohydrate derivative binding"/>
    <property type="evidence" value="ECO:0007669"/>
    <property type="project" value="InterPro"/>
</dbReference>
<dbReference type="OrthoDB" id="15235at2759"/>
<dbReference type="GO" id="GO:0006047">
    <property type="term" value="P:UDP-N-acetylglucosamine metabolic process"/>
    <property type="evidence" value="ECO:0007669"/>
    <property type="project" value="TreeGrafter"/>
</dbReference>
<dbReference type="InterPro" id="IPR047084">
    <property type="entry name" value="GFAT_N"/>
</dbReference>
<dbReference type="PANTHER" id="PTHR10937:SF0">
    <property type="entry name" value="GLUTAMINE--FRUCTOSE-6-PHOSPHATE TRANSAMINASE (ISOMERIZING)"/>
    <property type="match status" value="1"/>
</dbReference>
<dbReference type="SUPFAM" id="SSF56235">
    <property type="entry name" value="N-terminal nucleophile aminohydrolases (Ntn hydrolases)"/>
    <property type="match status" value="1"/>
</dbReference>
<sequence>MCGIFAYLNYNVPRERRYILEVLFNGLTRLEYRGYDSAGICIDSSNLASISNAGICIDSSDLASVSKDLSKVPSNSVRPLVFRQEGNIKKLVKSVSEEVAATDLNLEELFPVHAGIAHTRWATHGEPAPRNSHPQSSGAGNEFLVVHNGVVTNYEVLKETLVRNGFTFDSETDTEVIPKLAKYVFDKANEAEGDQSVTFTEVVIEVMRHLEGAYALLFKSWHYPNELVACKRGSPLILGVKEPNEHTNSKPLYDPKFLKKTDEPKELFFSSDANAVVEHTKNVLVIEDGEVVHIKDGGVTILRFDHGKDKHSGNLTRADSVQRALSVLDMEVEQINKGNYEHYMQKEIHEQPESLRTTMRGRLIRGGSCKAKTVLLGGLKDHLKTIRRSRRIVFIGCGTSYNAALAARPILEELSGVPVTMEVASDLLDRQGPIYREDTAVFVSQSGETADTLHALQYAQENGALCVGITNTVGSAISRNTHCGVHINAGCEIGVASTKAYTSQIVVMAMLALAIGGDTISNQARREAIIDGLVDLPNKVREVLKLDEEMKDLAKLLIAEQSLLVFGRGYNYATALEGALKVKEVALMHSEGILAGEMKHGPLALVDENLSIVVIATHDTCFSKQQSVIQQLHARKGRLIVICSKGKASMVCPSGSCRAIEVPQVEDCLQPVVNIVPLQLLAYHLTVLRGYNVDQPRNLAKSVTTQ</sequence>
<dbReference type="PROSITE" id="PS51464">
    <property type="entry name" value="SIS"/>
    <property type="match status" value="2"/>
</dbReference>
<dbReference type="InterPro" id="IPR035466">
    <property type="entry name" value="GlmS/AgaS_SIS"/>
</dbReference>
<dbReference type="Pfam" id="PF13522">
    <property type="entry name" value="GATase_6"/>
    <property type="match status" value="1"/>
</dbReference>
<dbReference type="Proteomes" id="UP001141806">
    <property type="component" value="Unassembled WGS sequence"/>
</dbReference>
<dbReference type="GO" id="GO:0006002">
    <property type="term" value="P:fructose 6-phosphate metabolic process"/>
    <property type="evidence" value="ECO:0007669"/>
    <property type="project" value="TreeGrafter"/>
</dbReference>
<feature type="domain" description="Glutamine amidotransferase type-2" evidence="8">
    <location>
        <begin position="2"/>
        <end position="297"/>
    </location>
</feature>
<dbReference type="InterPro" id="IPR005855">
    <property type="entry name" value="GFAT"/>
</dbReference>
<dbReference type="InterPro" id="IPR017932">
    <property type="entry name" value="GATase_2_dom"/>
</dbReference>
<evidence type="ECO:0000256" key="6">
    <source>
        <dbReference type="ARBA" id="ARBA00022737"/>
    </source>
</evidence>